<name>A0ABX7XEC7_9FLAO</name>
<reference evidence="2" key="2">
    <citation type="submission" date="2021-04" db="EMBL/GenBank/DDBJ databases">
        <title>Taxonomy of Flavobacteriaceae bacterium ZY171143.</title>
        <authorList>
            <person name="Li F."/>
        </authorList>
    </citation>
    <scope>NUCLEOTIDE SEQUENCE [LARGE SCALE GENOMIC DNA]</scope>
    <source>
        <strain evidence="2">ZY171143</strain>
    </source>
</reference>
<dbReference type="Pfam" id="PF05742">
    <property type="entry name" value="TANGO2"/>
    <property type="match status" value="1"/>
</dbReference>
<keyword evidence="2" id="KW-1185">Reference proteome</keyword>
<dbReference type="PANTHER" id="PTHR17985:SF8">
    <property type="entry name" value="TRANSPORT AND GOLGI ORGANIZATION PROTEIN 2 HOMOLOG"/>
    <property type="match status" value="1"/>
</dbReference>
<dbReference type="RefSeq" id="WP_230476800.1">
    <property type="nucleotide sequence ID" value="NZ_CP072842.1"/>
</dbReference>
<organism evidence="1 2">
    <name type="scientific">Faecalibacter bovis</name>
    <dbReference type="NCBI Taxonomy" id="2898187"/>
    <lineage>
        <taxon>Bacteria</taxon>
        <taxon>Pseudomonadati</taxon>
        <taxon>Bacteroidota</taxon>
        <taxon>Flavobacteriia</taxon>
        <taxon>Flavobacteriales</taxon>
        <taxon>Weeksellaceae</taxon>
        <taxon>Faecalibacter</taxon>
    </lineage>
</organism>
<proteinExistence type="predicted"/>
<dbReference type="Proteomes" id="UP000672011">
    <property type="component" value="Chromosome"/>
</dbReference>
<evidence type="ECO:0000313" key="1">
    <source>
        <dbReference type="EMBL" id="QTV06159.1"/>
    </source>
</evidence>
<protein>
    <submittedName>
        <fullName evidence="1">NRDE family protein</fullName>
    </submittedName>
</protein>
<dbReference type="InterPro" id="IPR008551">
    <property type="entry name" value="TANGO2"/>
</dbReference>
<dbReference type="PANTHER" id="PTHR17985">
    <property type="entry name" value="SER/THR-RICH PROTEIN T10 IN DGCR REGION"/>
    <property type="match status" value="1"/>
</dbReference>
<accession>A0ABX7XEC7</accession>
<sequence>MCIISFFKENDQVLLTHNRDESISRKASLHVEKRIWEGKSYYAPVDQEKQGTWIFYNEDYIACILNGGKSAPTFTRSDYKRSRGLLLLEVMKYPNVEEFVEKEDFNDIAPFTMLIYNVKNKNTHILFWDEKQLEVNNLSDKKFVFRCSSTLYSPEKMNELQRLFPNFNEMSASEIFALHQSIQMKDGDIAPGKATTSITQIIADNSEISMKYCPFF</sequence>
<evidence type="ECO:0000313" key="2">
    <source>
        <dbReference type="Proteomes" id="UP000672011"/>
    </source>
</evidence>
<gene>
    <name evidence="1" type="ORF">J9309_02120</name>
</gene>
<reference evidence="1 2" key="1">
    <citation type="journal article" date="2021" name="Int. J. Syst. Evol. Microbiol.">
        <title>Faecalibacter bovis sp. nov., isolated from cow faeces.</title>
        <authorList>
            <person name="Li F."/>
            <person name="Zhao W."/>
            <person name="Hong Q."/>
            <person name="Shao Q."/>
            <person name="Song J."/>
            <person name="Yang S."/>
        </authorList>
    </citation>
    <scope>NUCLEOTIDE SEQUENCE [LARGE SCALE GENOMIC DNA]</scope>
    <source>
        <strain evidence="1 2">ZY171143</strain>
    </source>
</reference>
<dbReference type="EMBL" id="CP072842">
    <property type="protein sequence ID" value="QTV06159.1"/>
    <property type="molecule type" value="Genomic_DNA"/>
</dbReference>